<organism evidence="1 2">
    <name type="scientific">Taxus chinensis</name>
    <name type="common">Chinese yew</name>
    <name type="synonym">Taxus wallichiana var. chinensis</name>
    <dbReference type="NCBI Taxonomy" id="29808"/>
    <lineage>
        <taxon>Eukaryota</taxon>
        <taxon>Viridiplantae</taxon>
        <taxon>Streptophyta</taxon>
        <taxon>Embryophyta</taxon>
        <taxon>Tracheophyta</taxon>
        <taxon>Spermatophyta</taxon>
        <taxon>Pinopsida</taxon>
        <taxon>Pinidae</taxon>
        <taxon>Conifers II</taxon>
        <taxon>Cupressales</taxon>
        <taxon>Taxaceae</taxon>
        <taxon>Taxus</taxon>
    </lineage>
</organism>
<comment type="caution">
    <text evidence="1">The sequence shown here is derived from an EMBL/GenBank/DDBJ whole genome shotgun (WGS) entry which is preliminary data.</text>
</comment>
<protein>
    <recommendedName>
        <fullName evidence="3">RNA polymerase II transcription factor B subunit 2</fullName>
    </recommendedName>
</protein>
<dbReference type="AlphaFoldDB" id="A0AA38CMN6"/>
<name>A0AA38CMN6_TAXCH</name>
<evidence type="ECO:0008006" key="3">
    <source>
        <dbReference type="Google" id="ProtNLM"/>
    </source>
</evidence>
<proteinExistence type="predicted"/>
<feature type="non-terminal residue" evidence="1">
    <location>
        <position position="1"/>
    </location>
</feature>
<gene>
    <name evidence="1" type="ORF">KI387_008895</name>
</gene>
<accession>A0AA38CMN6</accession>
<keyword evidence="2" id="KW-1185">Reference proteome</keyword>
<dbReference type="EMBL" id="JAHRHJ020000008">
    <property type="protein sequence ID" value="KAH9304491.1"/>
    <property type="molecule type" value="Genomic_DNA"/>
</dbReference>
<feature type="non-terminal residue" evidence="1">
    <location>
        <position position="55"/>
    </location>
</feature>
<evidence type="ECO:0000313" key="2">
    <source>
        <dbReference type="Proteomes" id="UP000824469"/>
    </source>
</evidence>
<dbReference type="Proteomes" id="UP000824469">
    <property type="component" value="Unassembled WGS sequence"/>
</dbReference>
<evidence type="ECO:0000313" key="1">
    <source>
        <dbReference type="EMBL" id="KAH9304491.1"/>
    </source>
</evidence>
<sequence length="55" mass="6222">SLPPVSKKYTLQLLFIDTAVPAKSLEEWVISDGLSKHRAALDRLLQLRVFIEVTD</sequence>
<reference evidence="1 2" key="1">
    <citation type="journal article" date="2021" name="Nat. Plants">
        <title>The Taxus genome provides insights into paclitaxel biosynthesis.</title>
        <authorList>
            <person name="Xiong X."/>
            <person name="Gou J."/>
            <person name="Liao Q."/>
            <person name="Li Y."/>
            <person name="Zhou Q."/>
            <person name="Bi G."/>
            <person name="Li C."/>
            <person name="Du R."/>
            <person name="Wang X."/>
            <person name="Sun T."/>
            <person name="Guo L."/>
            <person name="Liang H."/>
            <person name="Lu P."/>
            <person name="Wu Y."/>
            <person name="Zhang Z."/>
            <person name="Ro D.K."/>
            <person name="Shang Y."/>
            <person name="Huang S."/>
            <person name="Yan J."/>
        </authorList>
    </citation>
    <scope>NUCLEOTIDE SEQUENCE [LARGE SCALE GENOMIC DNA]</scope>
    <source>
        <strain evidence="1">Ta-2019</strain>
    </source>
</reference>